<feature type="coiled-coil region" evidence="1">
    <location>
        <begin position="127"/>
        <end position="325"/>
    </location>
</feature>
<feature type="coiled-coil region" evidence="1">
    <location>
        <begin position="1140"/>
        <end position="1372"/>
    </location>
</feature>
<organism evidence="4 5">
    <name type="scientific">Pantherophis guttatus</name>
    <name type="common">Corn snake</name>
    <name type="synonym">Elaphe guttata</name>
    <dbReference type="NCBI Taxonomy" id="94885"/>
    <lineage>
        <taxon>Eukaryota</taxon>
        <taxon>Metazoa</taxon>
        <taxon>Chordata</taxon>
        <taxon>Craniata</taxon>
        <taxon>Vertebrata</taxon>
        <taxon>Euteleostomi</taxon>
        <taxon>Lepidosauria</taxon>
        <taxon>Squamata</taxon>
        <taxon>Bifurcata</taxon>
        <taxon>Unidentata</taxon>
        <taxon>Episquamata</taxon>
        <taxon>Toxicofera</taxon>
        <taxon>Serpentes</taxon>
        <taxon>Colubroidea</taxon>
        <taxon>Colubridae</taxon>
        <taxon>Colubrinae</taxon>
        <taxon>Pantherophis</taxon>
    </lineage>
</organism>
<reference evidence="5" key="1">
    <citation type="submission" date="2025-08" db="UniProtKB">
        <authorList>
            <consortium name="RefSeq"/>
        </authorList>
    </citation>
    <scope>IDENTIFICATION</scope>
    <source>
        <tissue evidence="5">Blood</tissue>
    </source>
</reference>
<dbReference type="SMART" id="SM00755">
    <property type="entry name" value="Grip"/>
    <property type="match status" value="1"/>
</dbReference>
<dbReference type="InterPro" id="IPR000237">
    <property type="entry name" value="GRIP_dom"/>
</dbReference>
<feature type="compositionally biased region" description="Low complexity" evidence="2">
    <location>
        <begin position="35"/>
        <end position="44"/>
    </location>
</feature>
<evidence type="ECO:0000313" key="4">
    <source>
        <dbReference type="Proteomes" id="UP001652622"/>
    </source>
</evidence>
<feature type="region of interest" description="Disordered" evidence="2">
    <location>
        <begin position="1"/>
        <end position="45"/>
    </location>
</feature>
<dbReference type="Pfam" id="PF01465">
    <property type="entry name" value="GRIP"/>
    <property type="match status" value="1"/>
</dbReference>
<accession>A0ABM3Z106</accession>
<dbReference type="PANTHER" id="PTHR19327:SF0">
    <property type="entry name" value="GOLGIN SUBFAMILY A MEMBER 4"/>
    <property type="match status" value="1"/>
</dbReference>
<dbReference type="GeneID" id="117666124"/>
<dbReference type="RefSeq" id="XP_060542063.1">
    <property type="nucleotide sequence ID" value="XM_060686080.1"/>
</dbReference>
<feature type="coiled-coil region" evidence="1">
    <location>
        <begin position="723"/>
        <end position="813"/>
    </location>
</feature>
<keyword evidence="4" id="KW-1185">Reference proteome</keyword>
<dbReference type="Gene3D" id="1.10.220.60">
    <property type="entry name" value="GRIP domain"/>
    <property type="match status" value="1"/>
</dbReference>
<dbReference type="PANTHER" id="PTHR19327">
    <property type="entry name" value="GOLGIN"/>
    <property type="match status" value="1"/>
</dbReference>
<evidence type="ECO:0000256" key="2">
    <source>
        <dbReference type="SAM" id="MobiDB-lite"/>
    </source>
</evidence>
<feature type="coiled-coil region" evidence="1">
    <location>
        <begin position="1710"/>
        <end position="1755"/>
    </location>
</feature>
<gene>
    <name evidence="5" type="primary">GOLGA4</name>
</gene>
<dbReference type="Proteomes" id="UP001652622">
    <property type="component" value="Unplaced"/>
</dbReference>
<keyword evidence="1" id="KW-0175">Coiled coil</keyword>
<dbReference type="PROSITE" id="PS50913">
    <property type="entry name" value="GRIP"/>
    <property type="match status" value="1"/>
</dbReference>
<feature type="coiled-coil region" evidence="1">
    <location>
        <begin position="981"/>
        <end position="1071"/>
    </location>
</feature>
<proteinExistence type="predicted"/>
<feature type="coiled-coil region" evidence="1">
    <location>
        <begin position="353"/>
        <end position="662"/>
    </location>
</feature>
<evidence type="ECO:0000256" key="1">
    <source>
        <dbReference type="SAM" id="Coils"/>
    </source>
</evidence>
<protein>
    <submittedName>
        <fullName evidence="5">Golgin subfamily A member 4 isoform X3</fullName>
    </submittedName>
</protein>
<feature type="coiled-coil region" evidence="1">
    <location>
        <begin position="1398"/>
        <end position="1550"/>
    </location>
</feature>
<evidence type="ECO:0000313" key="5">
    <source>
        <dbReference type="RefSeq" id="XP_060542063.1"/>
    </source>
</evidence>
<sequence length="1892" mass="223754">MFKKLKQKISEEQTSGRGSPGCGASGFSQIIHKQNTSNESETSSVELKIDQKMKRHLQEEFAASLEEKDQIIRVLQTQVSLLKQQLHSNEINIELPIPNVQTQSQVQSPVKNQNMENTLQSAGPVGNENADKTIETLTQRVKHKENLLHQCKERIKSQKERLAQLTSEKEALQEQLYERLQELEKIKDCHMVEKNKIITQLRESKNLIEQLEQDKGMIIAETKRQMHETLELKEEEIAQLYIHIKQVVLQSEELKKQKEKSEKTAFEQLEKALSAAQLAEEAHRKVQAEMDEKMKAVEKANEEECVILQQELTRVKEEVRILELENSPTKCPQTAKLLKEKEAIFHAHIEEMNEKTLEKLDVKQTELEALSSELSDALNTCQNLEQYISKLKEDADKAKVQFETKLNQQRNNHKEQVEAILKDQEVIEKSFKEEIIQLKQLLEAKEKSEEELEQKKMKETLGKAESQCKRMPAELDFLCQSREDNASIYENRFKNLQEKLELIKHKKSKLEELVVKPETQLNEIKTELDFQTSQVNDLKCELEEEKRENIQNTSSLTEKYESQLRNLEEISQLKSHCTGKESKIGQIKHFMKQQIEKYRQLLSTKEEEISVLRDKYELKLKQQETQAEEAIEKEKKMQEEFKQKLSEQEAKLKKEIEGNQLEFCQKEKQFTSKMLAMAHASSLGINDAISKLEMNQKKQLKSMTEAHKQEVGEVLHLWEKKLKQQAKELWEKHEIRLQEKEQEIRDLKERLAIFDAEREGNNAEITWLKNKDTKKDKTIHELQEQLQQTLAQVNLLKQKEIDLKKQLVKLENDLNFSLKEKITVQEQLNELMITEEKKKYDLLELEDKLKMSDVELHALKMSHLKEQENYGTKLEGERNEFQQKQAEFENFKRDTIRQLADYQQKAETLLKIKVGELIEQCNENISSIIVKIAHCQQQTIKIKEGILIKINQIPDLEFQLKQLTESHVTLNSSLQESKKHLEEKEHLIMSMKADMEKLLTEKELLQKESYFQQQTATEKESCITELKKELSVHNNVVTSMREEINEKKAEITDLNKLISELNLRLENTILEKETATTMLNKQHKENELQLLNEMEVLSSKVESLSEDKVIALKQVDHWMNKMSEWKKKAQLRFTQNYNTIKELQNKIELINNQVSEKEEELNRRKEEHDKQTKRLEHLKSLMEQNQVRKEKQESDLVGEIKIRSARIAELEEHIARKTMENDYLMEECKKYHEQDSEQKEMAQQLQQAQGAIVDKDDKLKEMEQKVLTFEKKMQVMEIDLEKKSKEFEGIKLALLKTKEEELKALEERLISETTSKIADLKKKAEHKIASIKRQLPTQMEEKEQQNKLEKKLQEKEKKIMSLDLEKELIQKVETIKVSADQDKVHALENMQKMYDLKIDILRQDLLDKERLLEKYNEETKMCNISKMETRDQQELLKRAQEDKNKIENLQRELEEQIKKQASLLKQHTKYESELTNIKVELKNKEVNQQNMEIALKDLEKKLQEKEQEEQSLQQKIYHFGEDFMKERQHKIEVKNRITEYDEKLNRLQEQVDERSGLIKILEGNIEEKTKLVFELQKMVDKMQMQQKDLQTTLKHTEQEKQEHHRNMIKLQKDLRTLRKDHQQELEIMKKESREEMEQKIKYEQEDIELKHNSTLKQLMREFNTQLAQKDQELEMAVKETISKAQEVESELIESHRTETVQLHKKISEKDDDLQRTVKKYEEILEAREEEMTKKVNKLEEQLMQLQENYKKRLAHEESWNGDEEKIAELQTQLAQKTTLVNDSKLKEQEFREQIHTLQDKLKNYEKAVYVTTVKTPYRDGNLCHSDVSVFGEPTEFEYLRKVIFEYMMGRETKTMAKVITSVLKFPPDQTQKILERENAQTLFTSPPVVSSE</sequence>
<feature type="coiled-coil region" evidence="1">
    <location>
        <begin position="1579"/>
        <end position="1679"/>
    </location>
</feature>
<dbReference type="SUPFAM" id="SSF101283">
    <property type="entry name" value="GRIP domain"/>
    <property type="match status" value="1"/>
</dbReference>
<name>A0ABM3Z106_PANGU</name>
<evidence type="ECO:0000259" key="3">
    <source>
        <dbReference type="PROSITE" id="PS50913"/>
    </source>
</evidence>
<feature type="domain" description="GRIP" evidence="3">
    <location>
        <begin position="1829"/>
        <end position="1876"/>
    </location>
</feature>